<dbReference type="InterPro" id="IPR004506">
    <property type="entry name" value="MnmA-like"/>
</dbReference>
<feature type="binding site" evidence="9">
    <location>
        <position position="122"/>
    </location>
    <ligand>
        <name>ATP</name>
        <dbReference type="ChEBI" id="CHEBI:30616"/>
    </ligand>
</feature>
<evidence type="ECO:0000256" key="7">
    <source>
        <dbReference type="ARBA" id="ARBA00023157"/>
    </source>
</evidence>
<evidence type="ECO:0000256" key="2">
    <source>
        <dbReference type="ARBA" id="ARBA00022679"/>
    </source>
</evidence>
<feature type="site" description="Interaction with tRNA" evidence="9">
    <location>
        <position position="334"/>
    </location>
</feature>
<gene>
    <name evidence="9 12" type="primary">mnmA</name>
    <name evidence="12" type="ORF">GURASL_10600</name>
</gene>
<organism evidence="12 13">
    <name type="scientific">Geotalea uraniireducens</name>
    <dbReference type="NCBI Taxonomy" id="351604"/>
    <lineage>
        <taxon>Bacteria</taxon>
        <taxon>Pseudomonadati</taxon>
        <taxon>Thermodesulfobacteriota</taxon>
        <taxon>Desulfuromonadia</taxon>
        <taxon>Geobacterales</taxon>
        <taxon>Geobacteraceae</taxon>
        <taxon>Geotalea</taxon>
    </lineage>
</organism>
<keyword evidence="4 9" id="KW-0547">Nucleotide-binding</keyword>
<feature type="binding site" evidence="9">
    <location>
        <position position="39"/>
    </location>
    <ligand>
        <name>ATP</name>
        <dbReference type="ChEBI" id="CHEBI:30616"/>
    </ligand>
</feature>
<dbReference type="RefSeq" id="WP_282002397.1">
    <property type="nucleotide sequence ID" value="NZ_AP027151.1"/>
</dbReference>
<sequence length="366" mass="39748">MNQTTKPMKIAVAMSGGVDSSTVAALLKEQGYEVLGITMTLFDRGSGEERPNDARLVADFLGIPHHQVDFSAEFARLIVADFRSQYDRGETPNPCVRCNRFVKFGLLLDAAQRLGADFLATGHYVRTTTDAAGVHHLRKAACAAKDQSYFLYTLTQPQLARVLFPLGDLASKDEVRRLATEFGLPVAAKGDSQEICFVPGDDYIAFLEEAPGFAPRPGEIIHVDGTVVGRHHGIHRYTVGQRRGLGIAWRAPLYVVALDPRRNAVIVGEQELLFAAGLVAAEASWTVAPPAAEFAADCKIRYRHQPVPCRVRLLAGDRLAVRFATPQKSVTPGQAVVFYRDDEVLGGGRIVAPLRGEEGADAAADQ</sequence>
<feature type="active site" description="Cysteine persulfide intermediate" evidence="9">
    <location>
        <position position="196"/>
    </location>
</feature>
<dbReference type="Gene3D" id="2.40.30.10">
    <property type="entry name" value="Translation factors"/>
    <property type="match status" value="1"/>
</dbReference>
<dbReference type="InterPro" id="IPR023382">
    <property type="entry name" value="MnmA-like_central_sf"/>
</dbReference>
<dbReference type="InterPro" id="IPR014729">
    <property type="entry name" value="Rossmann-like_a/b/a_fold"/>
</dbReference>
<evidence type="ECO:0000256" key="4">
    <source>
        <dbReference type="ARBA" id="ARBA00022741"/>
    </source>
</evidence>
<dbReference type="Gene3D" id="3.40.50.620">
    <property type="entry name" value="HUPs"/>
    <property type="match status" value="1"/>
</dbReference>
<dbReference type="PANTHER" id="PTHR11933:SF5">
    <property type="entry name" value="MITOCHONDRIAL TRNA-SPECIFIC 2-THIOURIDYLASE 1"/>
    <property type="match status" value="1"/>
</dbReference>
<keyword evidence="13" id="KW-1185">Reference proteome</keyword>
<evidence type="ECO:0000256" key="3">
    <source>
        <dbReference type="ARBA" id="ARBA00022694"/>
    </source>
</evidence>
<feature type="domain" description="tRNA-specific 2-thiouridylase MnmA-like central" evidence="11">
    <location>
        <begin position="214"/>
        <end position="269"/>
    </location>
</feature>
<dbReference type="SUPFAM" id="SSF52402">
    <property type="entry name" value="Adenine nucleotide alpha hydrolases-like"/>
    <property type="match status" value="1"/>
</dbReference>
<comment type="subcellular location">
    <subcellularLocation>
        <location evidence="9">Cytoplasm</location>
    </subcellularLocation>
</comment>
<feature type="domain" description="tRNA-specific 2-thiouridylase MnmA-like C-terminal" evidence="10">
    <location>
        <begin position="277"/>
        <end position="350"/>
    </location>
</feature>
<keyword evidence="1 9" id="KW-0820">tRNA-binding</keyword>
<evidence type="ECO:0000256" key="8">
    <source>
        <dbReference type="ARBA" id="ARBA00051542"/>
    </source>
</evidence>
<feature type="region of interest" description="Interaction with tRNA" evidence="9">
    <location>
        <begin position="145"/>
        <end position="147"/>
    </location>
</feature>
<protein>
    <recommendedName>
        <fullName evidence="9">tRNA-specific 2-thiouridylase MnmA</fullName>
        <ecNumber evidence="9">2.8.1.13</ecNumber>
    </recommendedName>
</protein>
<evidence type="ECO:0000313" key="12">
    <source>
        <dbReference type="EMBL" id="BDV42137.1"/>
    </source>
</evidence>
<keyword evidence="6 9" id="KW-0694">RNA-binding</keyword>
<feature type="region of interest" description="Interaction with tRNA" evidence="9">
    <location>
        <begin position="301"/>
        <end position="302"/>
    </location>
</feature>
<keyword evidence="9" id="KW-0963">Cytoplasm</keyword>
<dbReference type="InterPro" id="IPR046884">
    <property type="entry name" value="MnmA-like_central"/>
</dbReference>
<dbReference type="NCBIfam" id="NF001138">
    <property type="entry name" value="PRK00143.1"/>
    <property type="match status" value="1"/>
</dbReference>
<proteinExistence type="inferred from homology"/>
<keyword evidence="3 9" id="KW-0819">tRNA processing</keyword>
<evidence type="ECO:0000313" key="13">
    <source>
        <dbReference type="Proteomes" id="UP001317705"/>
    </source>
</evidence>
<comment type="caution">
    <text evidence="9">Lacks conserved residue(s) required for the propagation of feature annotation.</text>
</comment>
<dbReference type="InterPro" id="IPR046885">
    <property type="entry name" value="MnmA-like_C"/>
</dbReference>
<dbReference type="PANTHER" id="PTHR11933">
    <property type="entry name" value="TRNA 5-METHYLAMINOMETHYL-2-THIOURIDYLATE -METHYLTRANSFERASE"/>
    <property type="match status" value="1"/>
</dbReference>
<comment type="similarity">
    <text evidence="9">Belongs to the MnmA/TRMU family.</text>
</comment>
<feature type="binding site" evidence="9">
    <location>
        <begin position="13"/>
        <end position="20"/>
    </location>
    <ligand>
        <name>ATP</name>
        <dbReference type="ChEBI" id="CHEBI:30616"/>
    </ligand>
</feature>
<dbReference type="EC" id="2.8.1.13" evidence="9"/>
<keyword evidence="5 9" id="KW-0067">ATP-binding</keyword>
<dbReference type="HAMAP" id="MF_00144">
    <property type="entry name" value="tRNA_thiouridyl_MnmA"/>
    <property type="match status" value="1"/>
</dbReference>
<evidence type="ECO:0000256" key="1">
    <source>
        <dbReference type="ARBA" id="ARBA00022555"/>
    </source>
</evidence>
<dbReference type="CDD" id="cd01998">
    <property type="entry name" value="MnmA_TRMU-like"/>
    <property type="match status" value="1"/>
</dbReference>
<reference evidence="12 13" key="1">
    <citation type="submission" date="2022-12" db="EMBL/GenBank/DDBJ databases">
        <title>Polyphasic characterization of Geotalea uranireducens NIT-SL11 newly isolated from a complex of sewage sludge and microbially reduced graphene oxide.</title>
        <authorList>
            <person name="Xie L."/>
            <person name="Yoshida N."/>
            <person name="Meng L."/>
        </authorList>
    </citation>
    <scope>NUCLEOTIDE SEQUENCE [LARGE SCALE GENOMIC DNA]</scope>
    <source>
        <strain evidence="12 13">NIT-SL11</strain>
    </source>
</reference>
<evidence type="ECO:0000259" key="11">
    <source>
        <dbReference type="Pfam" id="PF20259"/>
    </source>
</evidence>
<keyword evidence="7" id="KW-1015">Disulfide bond</keyword>
<evidence type="ECO:0000259" key="10">
    <source>
        <dbReference type="Pfam" id="PF20258"/>
    </source>
</evidence>
<feature type="site" description="Interaction with tRNA" evidence="9">
    <location>
        <position position="123"/>
    </location>
</feature>
<dbReference type="Pfam" id="PF03054">
    <property type="entry name" value="tRNA_Me_trans"/>
    <property type="match status" value="1"/>
</dbReference>
<dbReference type="Gene3D" id="2.30.30.280">
    <property type="entry name" value="Adenine nucleotide alpha hydrolases-like domains"/>
    <property type="match status" value="1"/>
</dbReference>
<dbReference type="NCBIfam" id="TIGR00420">
    <property type="entry name" value="trmU"/>
    <property type="match status" value="1"/>
</dbReference>
<accession>A0ABN6VS21</accession>
<comment type="catalytic activity">
    <reaction evidence="8 9">
        <text>S-sulfanyl-L-cysteinyl-[protein] + uridine(34) in tRNA + AH2 + ATP = 2-thiouridine(34) in tRNA + L-cysteinyl-[protein] + A + AMP + diphosphate + H(+)</text>
        <dbReference type="Rhea" id="RHEA:47032"/>
        <dbReference type="Rhea" id="RHEA-COMP:10131"/>
        <dbReference type="Rhea" id="RHEA-COMP:11726"/>
        <dbReference type="Rhea" id="RHEA-COMP:11727"/>
        <dbReference type="Rhea" id="RHEA-COMP:11728"/>
        <dbReference type="ChEBI" id="CHEBI:13193"/>
        <dbReference type="ChEBI" id="CHEBI:15378"/>
        <dbReference type="ChEBI" id="CHEBI:17499"/>
        <dbReference type="ChEBI" id="CHEBI:29950"/>
        <dbReference type="ChEBI" id="CHEBI:30616"/>
        <dbReference type="ChEBI" id="CHEBI:33019"/>
        <dbReference type="ChEBI" id="CHEBI:61963"/>
        <dbReference type="ChEBI" id="CHEBI:65315"/>
        <dbReference type="ChEBI" id="CHEBI:87170"/>
        <dbReference type="ChEBI" id="CHEBI:456215"/>
        <dbReference type="EC" id="2.8.1.13"/>
    </reaction>
</comment>
<name>A0ABN6VS21_9BACT</name>
<comment type="function">
    <text evidence="9">Catalyzes the 2-thiolation of uridine at the wobble position (U34) of tRNA, leading to the formation of s(2)U34.</text>
</comment>
<dbReference type="Proteomes" id="UP001317705">
    <property type="component" value="Chromosome"/>
</dbReference>
<evidence type="ECO:0000256" key="5">
    <source>
        <dbReference type="ARBA" id="ARBA00022840"/>
    </source>
</evidence>
<evidence type="ECO:0000256" key="6">
    <source>
        <dbReference type="ARBA" id="ARBA00022884"/>
    </source>
</evidence>
<feature type="active site" description="Nucleophile" evidence="9">
    <location>
        <position position="98"/>
    </location>
</feature>
<dbReference type="Pfam" id="PF20258">
    <property type="entry name" value="tRNA_Me_trans_C"/>
    <property type="match status" value="1"/>
</dbReference>
<keyword evidence="2 9" id="KW-0808">Transferase</keyword>
<dbReference type="EMBL" id="AP027151">
    <property type="protein sequence ID" value="BDV42137.1"/>
    <property type="molecule type" value="Genomic_DNA"/>
</dbReference>
<evidence type="ECO:0000256" key="9">
    <source>
        <dbReference type="HAMAP-Rule" id="MF_00144"/>
    </source>
</evidence>
<dbReference type="Pfam" id="PF20259">
    <property type="entry name" value="tRNA_Me_trans_M"/>
    <property type="match status" value="1"/>
</dbReference>